<keyword evidence="3 5" id="KW-1133">Transmembrane helix</keyword>
<dbReference type="Proteomes" id="UP000396862">
    <property type="component" value="Unassembled WGS sequence"/>
</dbReference>
<evidence type="ECO:0000256" key="4">
    <source>
        <dbReference type="ARBA" id="ARBA00023136"/>
    </source>
</evidence>
<dbReference type="OrthoDB" id="9809429at2"/>
<dbReference type="NCBIfam" id="NF045576">
    <property type="entry name" value="BT_3928_fam"/>
    <property type="match status" value="1"/>
</dbReference>
<keyword evidence="2 5" id="KW-0812">Transmembrane</keyword>
<feature type="transmembrane region" description="Helical" evidence="5">
    <location>
        <begin position="49"/>
        <end position="70"/>
    </location>
</feature>
<comment type="caution">
    <text evidence="8">The sequence shown here is derived from an EMBL/GenBank/DDBJ whole genome shotgun (WGS) entry which is preliminary data.</text>
</comment>
<comment type="subcellular location">
    <subcellularLocation>
        <location evidence="1">Membrane</location>
        <topology evidence="1">Multi-pass membrane protein</topology>
    </subcellularLocation>
</comment>
<dbReference type="GO" id="GO:0016020">
    <property type="term" value="C:membrane"/>
    <property type="evidence" value="ECO:0007669"/>
    <property type="project" value="UniProtKB-SubCell"/>
</dbReference>
<feature type="transmembrane region" description="Helical" evidence="5">
    <location>
        <begin position="148"/>
        <end position="168"/>
    </location>
</feature>
<keyword evidence="4 5" id="KW-0472">Membrane</keyword>
<gene>
    <name evidence="8" type="ORF">CLV93_103310</name>
    <name evidence="7" type="ORF">JCM18694_36800</name>
</gene>
<evidence type="ECO:0000256" key="3">
    <source>
        <dbReference type="ARBA" id="ARBA00022989"/>
    </source>
</evidence>
<dbReference type="RefSeq" id="WP_106541717.1">
    <property type="nucleotide sequence ID" value="NZ_BLAU01000001.1"/>
</dbReference>
<dbReference type="EMBL" id="PYGC01000003">
    <property type="protein sequence ID" value="PSK83892.1"/>
    <property type="molecule type" value="Genomic_DNA"/>
</dbReference>
<proteinExistence type="predicted"/>
<evidence type="ECO:0000259" key="6">
    <source>
        <dbReference type="Pfam" id="PF07291"/>
    </source>
</evidence>
<evidence type="ECO:0000256" key="2">
    <source>
        <dbReference type="ARBA" id="ARBA00022692"/>
    </source>
</evidence>
<dbReference type="Proteomes" id="UP000240621">
    <property type="component" value="Unassembled WGS sequence"/>
</dbReference>
<dbReference type="EMBL" id="BLAU01000001">
    <property type="protein sequence ID" value="GET23434.1"/>
    <property type="molecule type" value="Genomic_DNA"/>
</dbReference>
<dbReference type="AlphaFoldDB" id="A0A2P8CG51"/>
<dbReference type="Pfam" id="PF07291">
    <property type="entry name" value="MauE"/>
    <property type="match status" value="1"/>
</dbReference>
<evidence type="ECO:0000256" key="1">
    <source>
        <dbReference type="ARBA" id="ARBA00004141"/>
    </source>
</evidence>
<accession>A0A2P8CG51</accession>
<dbReference type="GO" id="GO:0030416">
    <property type="term" value="P:methylamine metabolic process"/>
    <property type="evidence" value="ECO:0007669"/>
    <property type="project" value="InterPro"/>
</dbReference>
<organism evidence="8 9">
    <name type="scientific">Prolixibacter denitrificans</name>
    <dbReference type="NCBI Taxonomy" id="1541063"/>
    <lineage>
        <taxon>Bacteria</taxon>
        <taxon>Pseudomonadati</taxon>
        <taxon>Bacteroidota</taxon>
        <taxon>Bacteroidia</taxon>
        <taxon>Marinilabiliales</taxon>
        <taxon>Prolixibacteraceae</taxon>
        <taxon>Prolixibacter</taxon>
    </lineage>
</organism>
<reference evidence="7 10" key="2">
    <citation type="submission" date="2019-10" db="EMBL/GenBank/DDBJ databases">
        <title>Prolixibacter strains distinguished by the presence of nitrate reductase genes were adept at nitrate-dependent anaerobic corrosion of metallic iron and carbon steel.</title>
        <authorList>
            <person name="Iino T."/>
            <person name="Shono N."/>
            <person name="Ito K."/>
            <person name="Nakamura R."/>
            <person name="Sueoka K."/>
            <person name="Harayama S."/>
            <person name="Ohkuma M."/>
        </authorList>
    </citation>
    <scope>NUCLEOTIDE SEQUENCE [LARGE SCALE GENOMIC DNA]</scope>
    <source>
        <strain evidence="7 10">MIC1-1</strain>
    </source>
</reference>
<name>A0A2P8CG51_9BACT</name>
<keyword evidence="10" id="KW-1185">Reference proteome</keyword>
<evidence type="ECO:0000313" key="8">
    <source>
        <dbReference type="EMBL" id="PSK83892.1"/>
    </source>
</evidence>
<evidence type="ECO:0000313" key="7">
    <source>
        <dbReference type="EMBL" id="GET23434.1"/>
    </source>
</evidence>
<protein>
    <submittedName>
        <fullName evidence="8">Putative membrane protein YphA (DoxX/SURF4 family)</fullName>
    </submittedName>
</protein>
<feature type="transmembrane region" description="Helical" evidence="5">
    <location>
        <begin position="118"/>
        <end position="136"/>
    </location>
</feature>
<feature type="transmembrane region" description="Helical" evidence="5">
    <location>
        <begin position="77"/>
        <end position="98"/>
    </location>
</feature>
<evidence type="ECO:0000313" key="9">
    <source>
        <dbReference type="Proteomes" id="UP000240621"/>
    </source>
</evidence>
<sequence length="386" mass="44408">MMKWLRNISRILVGLVFIFSGFVKGIDPWGGTYKITDYFYAFHLDFLVPLALPLSFILSFAEFAIGVGLLSGRFLRFFSWLALIFMSFFTPLTLYLALTNPVTDCGCFGDALVITNWQTFYKNIVLITLAIILFAGRRKADHPVKRKPGRIIFSGLIFVYIVLVTWSYNHLPIIDFRPYKVGVNISKAMEIPPDAPHDVYENNFYYKNKKTGEVKKFSEKNIPWRDSLTWEFQSMDQPVLVKRGYVPPIHDFSIQTPQGDDVTDYFLKDDNYTFMLVAYDLQKSSTQNQERINALSKWAEAKGYNFICLTASLESEQQSFIGETGASYPFLSTDEITLKTMIRSNPGLILTYKGTILGKWHYNDIPDSTAFREDILPEMNKKLNKN</sequence>
<reference evidence="8 9" key="1">
    <citation type="submission" date="2018-03" db="EMBL/GenBank/DDBJ databases">
        <title>Genomic Encyclopedia of Archaeal and Bacterial Type Strains, Phase II (KMG-II): from individual species to whole genera.</title>
        <authorList>
            <person name="Goeker M."/>
        </authorList>
    </citation>
    <scope>NUCLEOTIDE SEQUENCE [LARGE SCALE GENOMIC DNA]</scope>
    <source>
        <strain evidence="8 9">DSM 27267</strain>
    </source>
</reference>
<evidence type="ECO:0000313" key="10">
    <source>
        <dbReference type="Proteomes" id="UP000396862"/>
    </source>
</evidence>
<dbReference type="InterPro" id="IPR009908">
    <property type="entry name" value="Methylamine_util_MauE"/>
</dbReference>
<feature type="domain" description="Methylamine utilisation protein MauE" evidence="6">
    <location>
        <begin position="2"/>
        <end position="135"/>
    </location>
</feature>
<evidence type="ECO:0000256" key="5">
    <source>
        <dbReference type="SAM" id="Phobius"/>
    </source>
</evidence>